<dbReference type="Pfam" id="PF00072">
    <property type="entry name" value="Response_reg"/>
    <property type="match status" value="1"/>
</dbReference>
<dbReference type="SUPFAM" id="SSF55073">
    <property type="entry name" value="Nucleotide cyclase"/>
    <property type="match status" value="1"/>
</dbReference>
<evidence type="ECO:0000256" key="1">
    <source>
        <dbReference type="PROSITE-ProRule" id="PRU00169"/>
    </source>
</evidence>
<dbReference type="InterPro" id="IPR043128">
    <property type="entry name" value="Rev_trsase/Diguanyl_cyclase"/>
</dbReference>
<dbReference type="EMBL" id="DF970193">
    <property type="protein sequence ID" value="GAP66175.1"/>
    <property type="molecule type" value="Genomic_DNA"/>
</dbReference>
<dbReference type="SUPFAM" id="SSF141868">
    <property type="entry name" value="EAL domain-like"/>
    <property type="match status" value="1"/>
</dbReference>
<dbReference type="InterPro" id="IPR001789">
    <property type="entry name" value="Sig_transdc_resp-reg_receiver"/>
</dbReference>
<dbReference type="CDD" id="cd00156">
    <property type="entry name" value="REC"/>
    <property type="match status" value="1"/>
</dbReference>
<accession>A0A0K8QMQ1</accession>
<dbReference type="STRING" id="1475481.GCA_000953855_01506"/>
<dbReference type="PANTHER" id="PTHR33121">
    <property type="entry name" value="CYCLIC DI-GMP PHOSPHODIESTERASE PDEF"/>
    <property type="match status" value="1"/>
</dbReference>
<dbReference type="NCBIfam" id="TIGR00254">
    <property type="entry name" value="GGDEF"/>
    <property type="match status" value="1"/>
</dbReference>
<protein>
    <submittedName>
        <fullName evidence="5">PAS sensor diguanylate cyclase and phophodiesterase</fullName>
    </submittedName>
</protein>
<dbReference type="SMART" id="SM00052">
    <property type="entry name" value="EAL"/>
    <property type="match status" value="1"/>
</dbReference>
<dbReference type="CDD" id="cd01948">
    <property type="entry name" value="EAL"/>
    <property type="match status" value="1"/>
</dbReference>
<dbReference type="Proteomes" id="UP000253740">
    <property type="component" value="Unassembled WGS sequence"/>
</dbReference>
<evidence type="ECO:0000259" key="4">
    <source>
        <dbReference type="PROSITE" id="PS50887"/>
    </source>
</evidence>
<dbReference type="InterPro" id="IPR001633">
    <property type="entry name" value="EAL_dom"/>
</dbReference>
<dbReference type="AlphaFoldDB" id="A0A0K8QMQ1"/>
<dbReference type="InterPro" id="IPR035919">
    <property type="entry name" value="EAL_sf"/>
</dbReference>
<keyword evidence="6" id="KW-1185">Reference proteome</keyword>
<evidence type="ECO:0000259" key="3">
    <source>
        <dbReference type="PROSITE" id="PS50883"/>
    </source>
</evidence>
<dbReference type="Gene3D" id="3.20.20.450">
    <property type="entry name" value="EAL domain"/>
    <property type="match status" value="1"/>
</dbReference>
<dbReference type="PANTHER" id="PTHR33121:SF23">
    <property type="entry name" value="CYCLIC DI-GMP PHOSPHODIESTERASE PDEB"/>
    <property type="match status" value="1"/>
</dbReference>
<feature type="domain" description="EAL" evidence="3">
    <location>
        <begin position="340"/>
        <end position="593"/>
    </location>
</feature>
<sequence length="593" mass="64787">MTPRPPASIHAWEVLADARVLAVAATAGADDPLLALLRRCGFAAVRHTARGAEALAQLDADTDVILLDTVLADMDAAEFCERLASRPQPPPVLLMLPAAAARGARPVLPEGVADVLPRPLREVELAMRVSVAARLRRERRERHRREIELQAAAQERSRLRGLLLRREGRDTLTGLYSRRRFEQALEAAVLAVGAGAAPIGLLVLNLDRFRHLRSALGQRGAERLLHEVAALLRAQAGADGLAAQLEGDEFAMLLHGCTPAQTFERAEALRQAIAQLALDAGGEDWSVSASIGVAAVDAQAGAEGSLARAQRAAYVARLRGGNMVHRYRADDRELADQRAHAHCSALLRQALASNGFQLVFQPVVRIADLAVDHYEALVRLVGEHGELLPPGEFIAVAERTGLIHDIDRWVIGAAIDFLQRISSVRSQLALNINLSGRAFQDDRLLPFICRKLDETGVRAERITFEITETAAIANVEATREMVAQLRQLGCRFALDDFGAGFASYSYLKELRVDVLKIDGTFIRNLADDPMDQVLVRSMVDIARALGKQTVAEFVGDQRTLELLGHYGVDYAQGFYVGRPSSALLPRRLRLTRN</sequence>
<dbReference type="InterPro" id="IPR000160">
    <property type="entry name" value="GGDEF_dom"/>
</dbReference>
<dbReference type="InterPro" id="IPR011006">
    <property type="entry name" value="CheY-like_superfamily"/>
</dbReference>
<dbReference type="GO" id="GO:0071111">
    <property type="term" value="F:cyclic-guanylate-specific phosphodiesterase activity"/>
    <property type="evidence" value="ECO:0007669"/>
    <property type="project" value="InterPro"/>
</dbReference>
<dbReference type="RefSeq" id="WP_062536621.1">
    <property type="nucleotide sequence ID" value="NZ_DF970193.1"/>
</dbReference>
<dbReference type="PROSITE" id="PS50883">
    <property type="entry name" value="EAL"/>
    <property type="match status" value="1"/>
</dbReference>
<dbReference type="SMART" id="SM00267">
    <property type="entry name" value="GGDEF"/>
    <property type="match status" value="1"/>
</dbReference>
<organism evidence="5">
    <name type="scientific">Mizugakiibacter sediminis</name>
    <dbReference type="NCBI Taxonomy" id="1475481"/>
    <lineage>
        <taxon>Bacteria</taxon>
        <taxon>Pseudomonadati</taxon>
        <taxon>Pseudomonadota</taxon>
        <taxon>Gammaproteobacteria</taxon>
        <taxon>Lysobacterales</taxon>
        <taxon>Rhodanobacteraceae</taxon>
        <taxon>Mizugakiibacter</taxon>
    </lineage>
</organism>
<dbReference type="InterPro" id="IPR050706">
    <property type="entry name" value="Cyclic-di-GMP_PDE-like"/>
</dbReference>
<evidence type="ECO:0000313" key="5">
    <source>
        <dbReference type="EMBL" id="GAP66175.1"/>
    </source>
</evidence>
<gene>
    <name evidence="5" type="ORF">MBSD_n1478</name>
</gene>
<dbReference type="Pfam" id="PF00990">
    <property type="entry name" value="GGDEF"/>
    <property type="match status" value="1"/>
</dbReference>
<feature type="domain" description="Response regulatory" evidence="2">
    <location>
        <begin position="19"/>
        <end position="133"/>
    </location>
</feature>
<dbReference type="OrthoDB" id="9787514at2"/>
<dbReference type="SUPFAM" id="SSF52172">
    <property type="entry name" value="CheY-like"/>
    <property type="match status" value="1"/>
</dbReference>
<feature type="domain" description="GGDEF" evidence="4">
    <location>
        <begin position="197"/>
        <end position="329"/>
    </location>
</feature>
<dbReference type="InterPro" id="IPR029787">
    <property type="entry name" value="Nucleotide_cyclase"/>
</dbReference>
<dbReference type="PROSITE" id="PS50110">
    <property type="entry name" value="RESPONSE_REGULATORY"/>
    <property type="match status" value="1"/>
</dbReference>
<evidence type="ECO:0000259" key="2">
    <source>
        <dbReference type="PROSITE" id="PS50110"/>
    </source>
</evidence>
<proteinExistence type="predicted"/>
<dbReference type="GO" id="GO:0000160">
    <property type="term" value="P:phosphorelay signal transduction system"/>
    <property type="evidence" value="ECO:0007669"/>
    <property type="project" value="InterPro"/>
</dbReference>
<evidence type="ECO:0000313" key="6">
    <source>
        <dbReference type="Proteomes" id="UP000253740"/>
    </source>
</evidence>
<feature type="modified residue" description="4-aspartylphosphate" evidence="1">
    <location>
        <position position="68"/>
    </location>
</feature>
<reference evidence="5" key="1">
    <citation type="submission" date="2015-08" db="EMBL/GenBank/DDBJ databases">
        <title>Complete DNA Sequence of Pseudomonas syringae pv. actinidiae, the Causal Agent of Kiwifruit Canker Disease.</title>
        <authorList>
            <person name="Rikkerink E.H.A."/>
            <person name="Fineran P.C."/>
        </authorList>
    </citation>
    <scope>NUCLEOTIDE SEQUENCE</scope>
    <source>
        <strain evidence="5">SkMP5</strain>
    </source>
</reference>
<keyword evidence="1" id="KW-0597">Phosphoprotein</keyword>
<name>A0A0K8QMQ1_9GAMM</name>
<dbReference type="Pfam" id="PF00563">
    <property type="entry name" value="EAL"/>
    <property type="match status" value="1"/>
</dbReference>
<dbReference type="PROSITE" id="PS50887">
    <property type="entry name" value="GGDEF"/>
    <property type="match status" value="1"/>
</dbReference>
<dbReference type="Gene3D" id="3.30.70.270">
    <property type="match status" value="1"/>
</dbReference>
<dbReference type="Gene3D" id="3.40.50.2300">
    <property type="match status" value="1"/>
</dbReference>
<dbReference type="CDD" id="cd01949">
    <property type="entry name" value="GGDEF"/>
    <property type="match status" value="1"/>
</dbReference>